<organism evidence="1">
    <name type="scientific">marine sediment metagenome</name>
    <dbReference type="NCBI Taxonomy" id="412755"/>
    <lineage>
        <taxon>unclassified sequences</taxon>
        <taxon>metagenomes</taxon>
        <taxon>ecological metagenomes</taxon>
    </lineage>
</organism>
<sequence length="270" mass="30055">MRSGENGYVLFTVGQAHDSGLLQQIPIEPGKKVRFSAWAHAWSNHQDPESDSLYPHPDDSCWSEGAGYDPFFALEGEKLEDSRTGNITFWVGIDPSGGRNPFSNNVVWGQGAHIYNAYAQVPTVEATAQSELITIFMRANARYQFKHNDAYWDDAELVVADDSIQGTPPRGKPRIQFERFYVLLPPGANSEWASAVVEATWDDNRYTIGGSADDAGIGDLDSRIVLVVNPEKWGGPKVMSQFFSENYPGVRLRSIKAETPLELVTQLREE</sequence>
<proteinExistence type="predicted"/>
<dbReference type="AlphaFoldDB" id="X1QYV1"/>
<gene>
    <name evidence="1" type="ORF">S12H4_18018</name>
</gene>
<accession>X1QYV1</accession>
<dbReference type="EMBL" id="BARW01008864">
    <property type="protein sequence ID" value="GAI73762.1"/>
    <property type="molecule type" value="Genomic_DNA"/>
</dbReference>
<name>X1QYV1_9ZZZZ</name>
<protein>
    <submittedName>
        <fullName evidence="1">Uncharacterized protein</fullName>
    </submittedName>
</protein>
<evidence type="ECO:0000313" key="1">
    <source>
        <dbReference type="EMBL" id="GAI73762.1"/>
    </source>
</evidence>
<reference evidence="1" key="1">
    <citation type="journal article" date="2014" name="Front. Microbiol.">
        <title>High frequency of phylogenetically diverse reductive dehalogenase-homologous genes in deep subseafloor sedimentary metagenomes.</title>
        <authorList>
            <person name="Kawai M."/>
            <person name="Futagami T."/>
            <person name="Toyoda A."/>
            <person name="Takaki Y."/>
            <person name="Nishi S."/>
            <person name="Hori S."/>
            <person name="Arai W."/>
            <person name="Tsubouchi T."/>
            <person name="Morono Y."/>
            <person name="Uchiyama I."/>
            <person name="Ito T."/>
            <person name="Fujiyama A."/>
            <person name="Inagaki F."/>
            <person name="Takami H."/>
        </authorList>
    </citation>
    <scope>NUCLEOTIDE SEQUENCE</scope>
    <source>
        <strain evidence="1">Expedition CK06-06</strain>
    </source>
</reference>
<comment type="caution">
    <text evidence="1">The sequence shown here is derived from an EMBL/GenBank/DDBJ whole genome shotgun (WGS) entry which is preliminary data.</text>
</comment>